<dbReference type="PROSITE" id="PS50261">
    <property type="entry name" value="G_PROTEIN_RECEP_F2_4"/>
    <property type="match status" value="1"/>
</dbReference>
<evidence type="ECO:0000256" key="5">
    <source>
        <dbReference type="ARBA" id="ARBA00023136"/>
    </source>
</evidence>
<dbReference type="PRINTS" id="PR00249">
    <property type="entry name" value="GPCRSECRETIN"/>
</dbReference>
<accession>A0A669DPF2</accession>
<dbReference type="InterPro" id="IPR051587">
    <property type="entry name" value="Adhesion_GPCR"/>
</dbReference>
<evidence type="ECO:0000256" key="1">
    <source>
        <dbReference type="ARBA" id="ARBA00004141"/>
    </source>
</evidence>
<evidence type="ECO:0000313" key="12">
    <source>
        <dbReference type="Proteomes" id="UP000005207"/>
    </source>
</evidence>
<evidence type="ECO:0000313" key="11">
    <source>
        <dbReference type="Ensembl" id="ENSONIP00000061283.1"/>
    </source>
</evidence>
<evidence type="ECO:0000256" key="4">
    <source>
        <dbReference type="ARBA" id="ARBA00022989"/>
    </source>
</evidence>
<dbReference type="InterPro" id="IPR000832">
    <property type="entry name" value="GPCR_2_secretin-like"/>
</dbReference>
<feature type="domain" description="G-protein coupled receptors family 2 profile 2" evidence="10">
    <location>
        <begin position="122"/>
        <end position="401"/>
    </location>
</feature>
<evidence type="ECO:0000256" key="8">
    <source>
        <dbReference type="SAM" id="Phobius"/>
    </source>
</evidence>
<dbReference type="InterPro" id="IPR057244">
    <property type="entry name" value="GAIN_B"/>
</dbReference>
<keyword evidence="7" id="KW-0325">Glycoprotein</keyword>
<evidence type="ECO:0000259" key="10">
    <source>
        <dbReference type="PROSITE" id="PS50261"/>
    </source>
</evidence>
<name>A0A669DPF2_ORENI</name>
<dbReference type="InterPro" id="IPR017981">
    <property type="entry name" value="GPCR_2-like_7TM"/>
</dbReference>
<dbReference type="InterPro" id="IPR000203">
    <property type="entry name" value="GPS"/>
</dbReference>
<dbReference type="GeneTree" id="ENSGT00940000154603"/>
<feature type="domain" description="GAIN-B" evidence="9">
    <location>
        <begin position="1"/>
        <end position="118"/>
    </location>
</feature>
<reference evidence="11" key="3">
    <citation type="submission" date="2025-09" db="UniProtKB">
        <authorList>
            <consortium name="Ensembl"/>
        </authorList>
    </citation>
    <scope>IDENTIFICATION</scope>
</reference>
<sequence>MLDEGKNKSIRVMTFASLNNVLPAREIDNSSVRVIGGRVVLVQSSGQINNISLTFDILNNKLRNPKCVFWNFSLLDGLGGWDDEGCEAVLNSNETGTVTCNCNHLTSFSILMSPNSEKELYLDIITYIGVGISMGSLVICLIIEGLIWRKIRKNETSYLRHVSIVNIAASLLIADIWFIIGAAISDAKDKKTPACTAATFFIHFFYLSLFFWMLASALLLLYRTTNVFGEGLSKASMLGIGFFLGYGAPLIIATVTIAATAPDNEYIRDNAVCWLNWDESKALLAFVIPALSIVLMNLFILSKALLAFVIPALSIVVINLIILVVVLYKIIRRRVGTTAAQADERHVLLVIVKSLAVLTPFFGITWGLGAGILADPTNEGIHIAFAFFNSLQVKINILLISQVLETHHQVDFNF</sequence>
<feature type="transmembrane region" description="Helical" evidence="8">
    <location>
        <begin position="167"/>
        <end position="185"/>
    </location>
</feature>
<dbReference type="Pfam" id="PF01825">
    <property type="entry name" value="GPS"/>
    <property type="match status" value="1"/>
</dbReference>
<dbReference type="GO" id="GO:0004930">
    <property type="term" value="F:G protein-coupled receptor activity"/>
    <property type="evidence" value="ECO:0007669"/>
    <property type="project" value="InterPro"/>
</dbReference>
<dbReference type="AlphaFoldDB" id="A0A669DPF2"/>
<evidence type="ECO:0000256" key="6">
    <source>
        <dbReference type="ARBA" id="ARBA00023157"/>
    </source>
</evidence>
<evidence type="ECO:0000256" key="2">
    <source>
        <dbReference type="ARBA" id="ARBA00007343"/>
    </source>
</evidence>
<evidence type="ECO:0008006" key="13">
    <source>
        <dbReference type="Google" id="ProtNLM"/>
    </source>
</evidence>
<keyword evidence="12" id="KW-1185">Reference proteome</keyword>
<dbReference type="Ensembl" id="ENSONIT00000074669.1">
    <property type="protein sequence ID" value="ENSONIP00000061283.1"/>
    <property type="gene ID" value="ENSONIG00000031702.1"/>
</dbReference>
<dbReference type="Gene3D" id="1.20.1070.10">
    <property type="entry name" value="Rhodopsin 7-helix transmembrane proteins"/>
    <property type="match status" value="2"/>
</dbReference>
<comment type="similarity">
    <text evidence="2">Belongs to the G-protein coupled receptor 2 family. Adhesion G-protein coupled receptor (ADGR) subfamily.</text>
</comment>
<feature type="transmembrane region" description="Helical" evidence="8">
    <location>
        <begin position="242"/>
        <end position="261"/>
    </location>
</feature>
<keyword evidence="6" id="KW-1015">Disulfide bond</keyword>
<feature type="transmembrane region" description="Helical" evidence="8">
    <location>
        <begin position="197"/>
        <end position="222"/>
    </location>
</feature>
<comment type="subcellular location">
    <subcellularLocation>
        <location evidence="1">Membrane</location>
        <topology evidence="1">Multi-pass membrane protein</topology>
    </subcellularLocation>
</comment>
<reference evidence="12" key="1">
    <citation type="submission" date="2012-01" db="EMBL/GenBank/DDBJ databases">
        <title>The Genome Sequence of Oreochromis niloticus (Nile Tilapia).</title>
        <authorList>
            <consortium name="Broad Institute Genome Assembly Team"/>
            <consortium name="Broad Institute Sequencing Platform"/>
            <person name="Di Palma F."/>
            <person name="Johnson J."/>
            <person name="Lander E.S."/>
            <person name="Lindblad-Toh K."/>
        </authorList>
    </citation>
    <scope>NUCLEOTIDE SEQUENCE [LARGE SCALE GENOMIC DNA]</scope>
</reference>
<dbReference type="PROSITE" id="PS50221">
    <property type="entry name" value="GAIN_B"/>
    <property type="match status" value="1"/>
</dbReference>
<feature type="transmembrane region" description="Helical" evidence="8">
    <location>
        <begin position="306"/>
        <end position="328"/>
    </location>
</feature>
<keyword evidence="3 8" id="KW-0812">Transmembrane</keyword>
<dbReference type="Pfam" id="PF00002">
    <property type="entry name" value="7tm_2"/>
    <property type="match status" value="2"/>
</dbReference>
<feature type="transmembrane region" description="Helical" evidence="8">
    <location>
        <begin position="120"/>
        <end position="147"/>
    </location>
</feature>
<dbReference type="InParanoid" id="A0A669DPF2"/>
<dbReference type="PANTHER" id="PTHR45813">
    <property type="entry name" value="IG-LIKE DOMAIN-CONTAINING PROTEIN"/>
    <property type="match status" value="1"/>
</dbReference>
<reference evidence="11" key="2">
    <citation type="submission" date="2025-08" db="UniProtKB">
        <authorList>
            <consortium name="Ensembl"/>
        </authorList>
    </citation>
    <scope>IDENTIFICATION</scope>
</reference>
<keyword evidence="5 8" id="KW-0472">Membrane</keyword>
<dbReference type="GO" id="GO:0007166">
    <property type="term" value="P:cell surface receptor signaling pathway"/>
    <property type="evidence" value="ECO:0007669"/>
    <property type="project" value="InterPro"/>
</dbReference>
<evidence type="ECO:0000256" key="7">
    <source>
        <dbReference type="ARBA" id="ARBA00023180"/>
    </source>
</evidence>
<evidence type="ECO:0000256" key="3">
    <source>
        <dbReference type="ARBA" id="ARBA00022692"/>
    </source>
</evidence>
<evidence type="ECO:0000259" key="9">
    <source>
        <dbReference type="PROSITE" id="PS50221"/>
    </source>
</evidence>
<dbReference type="SMART" id="SM00303">
    <property type="entry name" value="GPS"/>
    <property type="match status" value="1"/>
</dbReference>
<dbReference type="PANTHER" id="PTHR45813:SF4">
    <property type="entry name" value="ADHESION G PROTEIN-COUPLED RECEPTOR F5"/>
    <property type="match status" value="1"/>
</dbReference>
<feature type="transmembrane region" description="Helical" evidence="8">
    <location>
        <begin position="282"/>
        <end position="300"/>
    </location>
</feature>
<dbReference type="Gene3D" id="2.60.220.50">
    <property type="match status" value="1"/>
</dbReference>
<dbReference type="InterPro" id="IPR046338">
    <property type="entry name" value="GAIN_dom_sf"/>
</dbReference>
<keyword evidence="4 8" id="KW-1133">Transmembrane helix</keyword>
<dbReference type="FunFam" id="1.20.1070.10:FF:000058">
    <property type="entry name" value="Adhesion G protein-coupled receptor F5"/>
    <property type="match status" value="1"/>
</dbReference>
<dbReference type="GO" id="GO:0007189">
    <property type="term" value="P:adenylate cyclase-activating G protein-coupled receptor signaling pathway"/>
    <property type="evidence" value="ECO:0007669"/>
    <property type="project" value="TreeGrafter"/>
</dbReference>
<feature type="transmembrane region" description="Helical" evidence="8">
    <location>
        <begin position="348"/>
        <end position="374"/>
    </location>
</feature>
<organism evidence="11 12">
    <name type="scientific">Oreochromis niloticus</name>
    <name type="common">Nile tilapia</name>
    <name type="synonym">Tilapia nilotica</name>
    <dbReference type="NCBI Taxonomy" id="8128"/>
    <lineage>
        <taxon>Eukaryota</taxon>
        <taxon>Metazoa</taxon>
        <taxon>Chordata</taxon>
        <taxon>Craniata</taxon>
        <taxon>Vertebrata</taxon>
        <taxon>Euteleostomi</taxon>
        <taxon>Actinopterygii</taxon>
        <taxon>Neopterygii</taxon>
        <taxon>Teleostei</taxon>
        <taxon>Neoteleostei</taxon>
        <taxon>Acanthomorphata</taxon>
        <taxon>Ovalentaria</taxon>
        <taxon>Cichlomorphae</taxon>
        <taxon>Cichliformes</taxon>
        <taxon>Cichlidae</taxon>
        <taxon>African cichlids</taxon>
        <taxon>Pseudocrenilabrinae</taxon>
        <taxon>Oreochromini</taxon>
        <taxon>Oreochromis</taxon>
    </lineage>
</organism>
<proteinExistence type="inferred from homology"/>
<protein>
    <recommendedName>
        <fullName evidence="13">Adhesion G protein-coupled receptor F7</fullName>
    </recommendedName>
</protein>
<dbReference type="GO" id="GO:0016020">
    <property type="term" value="C:membrane"/>
    <property type="evidence" value="ECO:0007669"/>
    <property type="project" value="UniProtKB-SubCell"/>
</dbReference>
<dbReference type="Proteomes" id="UP000005207">
    <property type="component" value="Linkage group LG15"/>
</dbReference>